<evidence type="ECO:0000313" key="1">
    <source>
        <dbReference type="EMBL" id="HIP88582.1"/>
    </source>
</evidence>
<accession>A0A833E1H6</accession>
<gene>
    <name evidence="1" type="ORF">EYH24_01105</name>
</gene>
<dbReference type="AlphaFoldDB" id="A0A833E1H6"/>
<reference evidence="1" key="1">
    <citation type="journal article" date="2020" name="ISME J.">
        <title>Gammaproteobacteria mediating utilization of methyl-, sulfur- and petroleum organic compounds in deep ocean hydrothermal plumes.</title>
        <authorList>
            <person name="Zhou Z."/>
            <person name="Liu Y."/>
            <person name="Pan J."/>
            <person name="Cron B.R."/>
            <person name="Toner B.M."/>
            <person name="Anantharaman K."/>
            <person name="Breier J.A."/>
            <person name="Dick G.J."/>
            <person name="Li M."/>
        </authorList>
    </citation>
    <scope>NUCLEOTIDE SEQUENCE</scope>
    <source>
        <strain evidence="1">SZUA-1476</strain>
    </source>
</reference>
<protein>
    <submittedName>
        <fullName evidence="1">Uncharacterized protein</fullName>
    </submittedName>
</protein>
<sequence length="148" mass="16954">MIYPFSMLISLERISTVASFMEELISPSYYSLLTLPFGYVISVKDGKVRVLKAPPFRSRDILHLCENREGHSAFYSEHYETVEMLKESLFLDEEGMLWGWEIRGFRLLGKGVKEHLSKAFLNTLERKKPRISCTSGEEKSPRGLGGCI</sequence>
<dbReference type="Proteomes" id="UP000653692">
    <property type="component" value="Unassembled WGS sequence"/>
</dbReference>
<organism evidence="1 2">
    <name type="scientific">Thermococcus paralvinellae</name>
    <dbReference type="NCBI Taxonomy" id="582419"/>
    <lineage>
        <taxon>Archaea</taxon>
        <taxon>Methanobacteriati</taxon>
        <taxon>Methanobacteriota</taxon>
        <taxon>Thermococci</taxon>
        <taxon>Thermococcales</taxon>
        <taxon>Thermococcaceae</taxon>
        <taxon>Thermococcus</taxon>
    </lineage>
</organism>
<comment type="caution">
    <text evidence="1">The sequence shown here is derived from an EMBL/GenBank/DDBJ whole genome shotgun (WGS) entry which is preliminary data.</text>
</comment>
<proteinExistence type="predicted"/>
<evidence type="ECO:0000313" key="2">
    <source>
        <dbReference type="Proteomes" id="UP000653692"/>
    </source>
</evidence>
<name>A0A833E1H6_9EURY</name>
<dbReference type="EMBL" id="DQUR01000038">
    <property type="protein sequence ID" value="HIP88582.1"/>
    <property type="molecule type" value="Genomic_DNA"/>
</dbReference>